<dbReference type="CDD" id="cd00093">
    <property type="entry name" value="HTH_XRE"/>
    <property type="match status" value="1"/>
</dbReference>
<sequence length="287" mass="32362">MTRGETPVGQLRRLRAVLKQEREQLGLTQRDVADALDWSSSKLIRIEKGVVGISITDLKALLLHYRITDADRVEALVELARAGKKPAWWQAYRDIYGQQFLNFLGLEASAVEVKQFQGRVIPGLLQTQEYATALMSQYHADPERVERGTAVRMRRQEIVAPDGPEMVFIMDEAVLRRTMGSVEVMRGQLLRLKEVAALSNIDVRVVPFSAGPHKGLASSFVLFRLSEIENDVVLLLEIPDQDILVEEFTDQTKDYIRIFDELEGLALTEDDSVKLIDKILAELGESS</sequence>
<dbReference type="InterPro" id="IPR001387">
    <property type="entry name" value="Cro/C1-type_HTH"/>
</dbReference>
<dbReference type="Gene3D" id="1.10.260.40">
    <property type="entry name" value="lambda repressor-like DNA-binding domains"/>
    <property type="match status" value="1"/>
</dbReference>
<dbReference type="InterPro" id="IPR043917">
    <property type="entry name" value="DUF5753"/>
</dbReference>
<protein>
    <submittedName>
        <fullName evidence="2">Helix-turn-helix domain-containing protein</fullName>
    </submittedName>
</protein>
<feature type="domain" description="HTH cro/C1-type" evidence="1">
    <location>
        <begin position="18"/>
        <end position="72"/>
    </location>
</feature>
<dbReference type="PROSITE" id="PS50943">
    <property type="entry name" value="HTH_CROC1"/>
    <property type="match status" value="1"/>
</dbReference>
<dbReference type="SMART" id="SM00530">
    <property type="entry name" value="HTH_XRE"/>
    <property type="match status" value="1"/>
</dbReference>
<evidence type="ECO:0000313" key="3">
    <source>
        <dbReference type="Proteomes" id="UP000199515"/>
    </source>
</evidence>
<organism evidence="2 3">
    <name type="scientific">Amycolatopsis xylanica</name>
    <dbReference type="NCBI Taxonomy" id="589385"/>
    <lineage>
        <taxon>Bacteria</taxon>
        <taxon>Bacillati</taxon>
        <taxon>Actinomycetota</taxon>
        <taxon>Actinomycetes</taxon>
        <taxon>Pseudonocardiales</taxon>
        <taxon>Pseudonocardiaceae</taxon>
        <taxon>Amycolatopsis</taxon>
    </lineage>
</organism>
<dbReference type="InterPro" id="IPR010982">
    <property type="entry name" value="Lambda_DNA-bd_dom_sf"/>
</dbReference>
<keyword evidence="3" id="KW-1185">Reference proteome</keyword>
<accession>A0A1H3EY39</accession>
<dbReference type="Pfam" id="PF13560">
    <property type="entry name" value="HTH_31"/>
    <property type="match status" value="1"/>
</dbReference>
<name>A0A1H3EY39_9PSEU</name>
<proteinExistence type="predicted"/>
<dbReference type="SUPFAM" id="SSF47413">
    <property type="entry name" value="lambda repressor-like DNA-binding domains"/>
    <property type="match status" value="1"/>
</dbReference>
<dbReference type="RefSeq" id="WP_176968679.1">
    <property type="nucleotide sequence ID" value="NZ_FNON01000003.1"/>
</dbReference>
<dbReference type="STRING" id="589385.SAMN05421504_1031029"/>
<dbReference type="Pfam" id="PF19054">
    <property type="entry name" value="DUF5753"/>
    <property type="match status" value="1"/>
</dbReference>
<evidence type="ECO:0000313" key="2">
    <source>
        <dbReference type="EMBL" id="SDX83722.1"/>
    </source>
</evidence>
<reference evidence="2 3" key="1">
    <citation type="submission" date="2016-10" db="EMBL/GenBank/DDBJ databases">
        <authorList>
            <person name="de Groot N.N."/>
        </authorList>
    </citation>
    <scope>NUCLEOTIDE SEQUENCE [LARGE SCALE GENOMIC DNA]</scope>
    <source>
        <strain evidence="2 3">CPCC 202699</strain>
    </source>
</reference>
<dbReference type="AlphaFoldDB" id="A0A1H3EY39"/>
<dbReference type="GO" id="GO:0003677">
    <property type="term" value="F:DNA binding"/>
    <property type="evidence" value="ECO:0007669"/>
    <property type="project" value="InterPro"/>
</dbReference>
<dbReference type="EMBL" id="FNON01000003">
    <property type="protein sequence ID" value="SDX83722.1"/>
    <property type="molecule type" value="Genomic_DNA"/>
</dbReference>
<evidence type="ECO:0000259" key="1">
    <source>
        <dbReference type="PROSITE" id="PS50943"/>
    </source>
</evidence>
<gene>
    <name evidence="2" type="ORF">SAMN05421504_1031029</name>
</gene>
<dbReference type="Proteomes" id="UP000199515">
    <property type="component" value="Unassembled WGS sequence"/>
</dbReference>